<proteinExistence type="predicted"/>
<evidence type="ECO:0000259" key="4">
    <source>
        <dbReference type="PROSITE" id="PS50949"/>
    </source>
</evidence>
<reference evidence="5 6" key="1">
    <citation type="submission" date="2024-03" db="EMBL/GenBank/DDBJ databases">
        <authorList>
            <person name="Jo J.-H."/>
        </authorList>
    </citation>
    <scope>NUCLEOTIDE SEQUENCE [LARGE SCALE GENOMIC DNA]</scope>
    <source>
        <strain evidence="5 6">PS1R-30</strain>
    </source>
</reference>
<dbReference type="EMBL" id="JBBHJZ010000002">
    <property type="protein sequence ID" value="MEJ5977670.1"/>
    <property type="molecule type" value="Genomic_DNA"/>
</dbReference>
<dbReference type="InterPro" id="IPR036390">
    <property type="entry name" value="WH_DNA-bd_sf"/>
</dbReference>
<dbReference type="SMART" id="SM00345">
    <property type="entry name" value="HTH_GNTR"/>
    <property type="match status" value="1"/>
</dbReference>
<dbReference type="PANTHER" id="PTHR43537">
    <property type="entry name" value="TRANSCRIPTIONAL REGULATOR, GNTR FAMILY"/>
    <property type="match status" value="1"/>
</dbReference>
<dbReference type="CDD" id="cd07377">
    <property type="entry name" value="WHTH_GntR"/>
    <property type="match status" value="1"/>
</dbReference>
<evidence type="ECO:0000256" key="2">
    <source>
        <dbReference type="ARBA" id="ARBA00023125"/>
    </source>
</evidence>
<accession>A0ABU8RX52</accession>
<feature type="domain" description="HTH gntR-type" evidence="4">
    <location>
        <begin position="8"/>
        <end position="75"/>
    </location>
</feature>
<dbReference type="SUPFAM" id="SSF48008">
    <property type="entry name" value="GntR ligand-binding domain-like"/>
    <property type="match status" value="1"/>
</dbReference>
<dbReference type="Pfam" id="PF00392">
    <property type="entry name" value="GntR"/>
    <property type="match status" value="1"/>
</dbReference>
<sequence>MKRSEQSPVASQRVADVVAERILTGQLKPGDRIKQDELASELNLSRIPVRDALRILETRGLVSLKANAGARVASLGLRDMELSYQIREMLEPMLLAESIPNLVEADFGAMAEIKARLEKVTDADDYMPLARAFHWTAFRGHQVPLLAQIVERLWDTTHHYRRAYAVVVLKNAELLEVMRAERDLLFGAIQRRETDLAPRILAAHIRRTHIGLLEHSEALEAEGA</sequence>
<evidence type="ECO:0000256" key="3">
    <source>
        <dbReference type="ARBA" id="ARBA00023163"/>
    </source>
</evidence>
<dbReference type="InterPro" id="IPR036388">
    <property type="entry name" value="WH-like_DNA-bd_sf"/>
</dbReference>
<keyword evidence="2" id="KW-0238">DNA-binding</keyword>
<comment type="caution">
    <text evidence="5">The sequence shown here is derived from an EMBL/GenBank/DDBJ whole genome shotgun (WGS) entry which is preliminary data.</text>
</comment>
<evidence type="ECO:0000256" key="1">
    <source>
        <dbReference type="ARBA" id="ARBA00023015"/>
    </source>
</evidence>
<dbReference type="PROSITE" id="PS50949">
    <property type="entry name" value="HTH_GNTR"/>
    <property type="match status" value="1"/>
</dbReference>
<dbReference type="Proteomes" id="UP001361239">
    <property type="component" value="Unassembled WGS sequence"/>
</dbReference>
<dbReference type="PANTHER" id="PTHR43537:SF41">
    <property type="entry name" value="TRANSCRIPTIONAL REGULATORY PROTEIN"/>
    <property type="match status" value="1"/>
</dbReference>
<dbReference type="InterPro" id="IPR011711">
    <property type="entry name" value="GntR_C"/>
</dbReference>
<organism evidence="5 6">
    <name type="scientific">Novosphingobium anseongense</name>
    <dbReference type="NCBI Taxonomy" id="3133436"/>
    <lineage>
        <taxon>Bacteria</taxon>
        <taxon>Pseudomonadati</taxon>
        <taxon>Pseudomonadota</taxon>
        <taxon>Alphaproteobacteria</taxon>
        <taxon>Sphingomonadales</taxon>
        <taxon>Sphingomonadaceae</taxon>
        <taxon>Novosphingobium</taxon>
    </lineage>
</organism>
<dbReference type="Pfam" id="PF07729">
    <property type="entry name" value="FCD"/>
    <property type="match status" value="1"/>
</dbReference>
<dbReference type="SMART" id="SM00895">
    <property type="entry name" value="FCD"/>
    <property type="match status" value="1"/>
</dbReference>
<gene>
    <name evidence="5" type="ORF">WG901_13565</name>
</gene>
<evidence type="ECO:0000313" key="5">
    <source>
        <dbReference type="EMBL" id="MEJ5977670.1"/>
    </source>
</evidence>
<dbReference type="SUPFAM" id="SSF46785">
    <property type="entry name" value="Winged helix' DNA-binding domain"/>
    <property type="match status" value="1"/>
</dbReference>
<dbReference type="Gene3D" id="1.10.10.10">
    <property type="entry name" value="Winged helix-like DNA-binding domain superfamily/Winged helix DNA-binding domain"/>
    <property type="match status" value="1"/>
</dbReference>
<name>A0ABU8RX52_9SPHN</name>
<evidence type="ECO:0000313" key="6">
    <source>
        <dbReference type="Proteomes" id="UP001361239"/>
    </source>
</evidence>
<dbReference type="RefSeq" id="WP_339587602.1">
    <property type="nucleotide sequence ID" value="NZ_JBBHJZ010000002.1"/>
</dbReference>
<keyword evidence="6" id="KW-1185">Reference proteome</keyword>
<dbReference type="InterPro" id="IPR000524">
    <property type="entry name" value="Tscrpt_reg_HTH_GntR"/>
</dbReference>
<protein>
    <submittedName>
        <fullName evidence="5">GntR family transcriptional regulator</fullName>
    </submittedName>
</protein>
<keyword evidence="1" id="KW-0805">Transcription regulation</keyword>
<dbReference type="Gene3D" id="1.20.120.530">
    <property type="entry name" value="GntR ligand-binding domain-like"/>
    <property type="match status" value="1"/>
</dbReference>
<dbReference type="InterPro" id="IPR008920">
    <property type="entry name" value="TF_FadR/GntR_C"/>
</dbReference>
<keyword evidence="3" id="KW-0804">Transcription</keyword>